<gene>
    <name evidence="1" type="ORF">N5J77_12420</name>
</gene>
<evidence type="ECO:0000313" key="2">
    <source>
        <dbReference type="Proteomes" id="UP001162318"/>
    </source>
</evidence>
<comment type="caution">
    <text evidence="1">The sequence shown here is derived from an EMBL/GenBank/DDBJ whole genome shotgun (WGS) entry which is preliminary data.</text>
</comment>
<accession>A0AA42WUB9</accession>
<dbReference type="EMBL" id="JAOCKX010000015">
    <property type="protein sequence ID" value="MDH2131930.1"/>
    <property type="molecule type" value="Genomic_DNA"/>
</dbReference>
<protein>
    <submittedName>
        <fullName evidence="1">Uncharacterized protein</fullName>
    </submittedName>
</protein>
<dbReference type="AlphaFoldDB" id="A0AA42WUB9"/>
<sequence length="123" mass="13400">MSARAQTVRLSPAQYRTLAGFARQRGLSEYAMLARVVDTGLAALVQGTVSTLDTREIVTELASVGTRIVDVERMLDRALFTACAAYCYARSAASGVRKSDAILTEEITAAYNRQRGLARENRP</sequence>
<name>A0AA42WUB9_SPHYA</name>
<dbReference type="Proteomes" id="UP001162318">
    <property type="component" value="Unassembled WGS sequence"/>
</dbReference>
<proteinExistence type="predicted"/>
<reference evidence="1" key="1">
    <citation type="submission" date="2022-09" db="EMBL/GenBank/DDBJ databases">
        <title>Intensive care unit water sources are persistently colonized with multi-drug resistant bacteria and are the site of extensive horizontal gene transfer of antibiotic resistance genes.</title>
        <authorList>
            <person name="Diorio-Toth L."/>
        </authorList>
    </citation>
    <scope>NUCLEOTIDE SEQUENCE</scope>
    <source>
        <strain evidence="1">GD03659</strain>
    </source>
</reference>
<evidence type="ECO:0000313" key="1">
    <source>
        <dbReference type="EMBL" id="MDH2131930.1"/>
    </source>
</evidence>
<dbReference type="RefSeq" id="WP_279728808.1">
    <property type="nucleotide sequence ID" value="NZ_JAOCKX010000015.1"/>
</dbReference>
<organism evidence="1 2">
    <name type="scientific">Sphingobium yanoikuyae</name>
    <name type="common">Sphingomonas yanoikuyae</name>
    <dbReference type="NCBI Taxonomy" id="13690"/>
    <lineage>
        <taxon>Bacteria</taxon>
        <taxon>Pseudomonadati</taxon>
        <taxon>Pseudomonadota</taxon>
        <taxon>Alphaproteobacteria</taxon>
        <taxon>Sphingomonadales</taxon>
        <taxon>Sphingomonadaceae</taxon>
        <taxon>Sphingobium</taxon>
    </lineage>
</organism>